<sequence length="158" mass="18067">MLQIVTDSTEATVKLGEKLGKCLWKGAVICLIGDLGTGKTTFVKGLARGLGVEEPVTSPTFTLINQYQGKFAVCHLDVYRLEDPEEIFELGLEDCFQTEKVIIIEWAEKILDLLTGEYLLVEIRRADSNEEDKRLLVFQPRGSRFYQLLEEWEKQCEY</sequence>
<keyword evidence="12" id="KW-1185">Reference proteome</keyword>
<dbReference type="GO" id="GO:0002949">
    <property type="term" value="P:tRNA threonylcarbamoyladenosine modification"/>
    <property type="evidence" value="ECO:0007669"/>
    <property type="project" value="InterPro"/>
</dbReference>
<keyword evidence="5" id="KW-0819">tRNA processing</keyword>
<keyword evidence="7" id="KW-0547">Nucleotide-binding</keyword>
<gene>
    <name evidence="11" type="ORF">KKC1_16660</name>
</gene>
<comment type="similarity">
    <text evidence="2">Belongs to the TsaE family.</text>
</comment>
<dbReference type="InterPro" id="IPR027417">
    <property type="entry name" value="P-loop_NTPase"/>
</dbReference>
<reference evidence="12" key="1">
    <citation type="journal article" date="2017" name="Appl. Environ. Microbiol.">
        <title>Genomic analysis of Calderihabitans maritimus KKC1, a thermophilic hydrogenogenic carboxydotrophic bacterium isolated from marine sediment.</title>
        <authorList>
            <person name="Omae K."/>
            <person name="Yoneda Y."/>
            <person name="Fukuyama Y."/>
            <person name="Yoshida T."/>
            <person name="Sako Y."/>
        </authorList>
    </citation>
    <scope>NUCLEOTIDE SEQUENCE [LARGE SCALE GENOMIC DNA]</scope>
    <source>
        <strain evidence="12">KKC1</strain>
    </source>
</reference>
<dbReference type="GO" id="GO:0046872">
    <property type="term" value="F:metal ion binding"/>
    <property type="evidence" value="ECO:0007669"/>
    <property type="project" value="UniProtKB-KW"/>
</dbReference>
<evidence type="ECO:0000256" key="1">
    <source>
        <dbReference type="ARBA" id="ARBA00004496"/>
    </source>
</evidence>
<evidence type="ECO:0000256" key="10">
    <source>
        <dbReference type="ARBA" id="ARBA00032441"/>
    </source>
</evidence>
<dbReference type="Gene3D" id="3.40.50.300">
    <property type="entry name" value="P-loop containing nucleotide triphosphate hydrolases"/>
    <property type="match status" value="1"/>
</dbReference>
<dbReference type="PANTHER" id="PTHR33540">
    <property type="entry name" value="TRNA THREONYLCARBAMOYLADENOSINE BIOSYNTHESIS PROTEIN TSAE"/>
    <property type="match status" value="1"/>
</dbReference>
<dbReference type="Pfam" id="PF02367">
    <property type="entry name" value="TsaE"/>
    <property type="match status" value="1"/>
</dbReference>
<dbReference type="Proteomes" id="UP000197032">
    <property type="component" value="Unassembled WGS sequence"/>
</dbReference>
<evidence type="ECO:0000256" key="5">
    <source>
        <dbReference type="ARBA" id="ARBA00022694"/>
    </source>
</evidence>
<dbReference type="EMBL" id="BDGJ01000084">
    <property type="protein sequence ID" value="GAW92512.1"/>
    <property type="molecule type" value="Genomic_DNA"/>
</dbReference>
<keyword evidence="9" id="KW-0460">Magnesium</keyword>
<protein>
    <recommendedName>
        <fullName evidence="3">tRNA threonylcarbamoyladenosine biosynthesis protein TsaE</fullName>
    </recommendedName>
    <alternativeName>
        <fullName evidence="10">t(6)A37 threonylcarbamoyladenosine biosynthesis protein TsaE</fullName>
    </alternativeName>
</protein>
<evidence type="ECO:0000256" key="3">
    <source>
        <dbReference type="ARBA" id="ARBA00019010"/>
    </source>
</evidence>
<dbReference type="OrthoDB" id="9815896at2"/>
<evidence type="ECO:0000256" key="6">
    <source>
        <dbReference type="ARBA" id="ARBA00022723"/>
    </source>
</evidence>
<name>A0A1Z5HSL3_9FIRM</name>
<keyword evidence="4" id="KW-0963">Cytoplasm</keyword>
<dbReference type="PANTHER" id="PTHR33540:SF2">
    <property type="entry name" value="TRNA THREONYLCARBAMOYLADENOSINE BIOSYNTHESIS PROTEIN TSAE"/>
    <property type="match status" value="1"/>
</dbReference>
<accession>A0A1Z5HSL3</accession>
<evidence type="ECO:0000256" key="2">
    <source>
        <dbReference type="ARBA" id="ARBA00007599"/>
    </source>
</evidence>
<dbReference type="AlphaFoldDB" id="A0A1Z5HSL3"/>
<dbReference type="InterPro" id="IPR003442">
    <property type="entry name" value="T6A_TsaE"/>
</dbReference>
<keyword evidence="8" id="KW-0067">ATP-binding</keyword>
<evidence type="ECO:0000313" key="11">
    <source>
        <dbReference type="EMBL" id="GAW92512.1"/>
    </source>
</evidence>
<organism evidence="11 12">
    <name type="scientific">Calderihabitans maritimus</name>
    <dbReference type="NCBI Taxonomy" id="1246530"/>
    <lineage>
        <taxon>Bacteria</taxon>
        <taxon>Bacillati</taxon>
        <taxon>Bacillota</taxon>
        <taxon>Clostridia</taxon>
        <taxon>Neomoorellales</taxon>
        <taxon>Calderihabitantaceae</taxon>
        <taxon>Calderihabitans</taxon>
    </lineage>
</organism>
<evidence type="ECO:0000256" key="4">
    <source>
        <dbReference type="ARBA" id="ARBA00022490"/>
    </source>
</evidence>
<proteinExistence type="inferred from homology"/>
<evidence type="ECO:0000313" key="12">
    <source>
        <dbReference type="Proteomes" id="UP000197032"/>
    </source>
</evidence>
<comment type="caution">
    <text evidence="11">The sequence shown here is derived from an EMBL/GenBank/DDBJ whole genome shotgun (WGS) entry which is preliminary data.</text>
</comment>
<dbReference type="GO" id="GO:0005737">
    <property type="term" value="C:cytoplasm"/>
    <property type="evidence" value="ECO:0007669"/>
    <property type="project" value="UniProtKB-SubCell"/>
</dbReference>
<dbReference type="NCBIfam" id="TIGR00150">
    <property type="entry name" value="T6A_YjeE"/>
    <property type="match status" value="1"/>
</dbReference>
<evidence type="ECO:0000256" key="8">
    <source>
        <dbReference type="ARBA" id="ARBA00022840"/>
    </source>
</evidence>
<keyword evidence="6" id="KW-0479">Metal-binding</keyword>
<dbReference type="RefSeq" id="WP_088553841.1">
    <property type="nucleotide sequence ID" value="NZ_BDGJ01000084.1"/>
</dbReference>
<comment type="subcellular location">
    <subcellularLocation>
        <location evidence="1">Cytoplasm</location>
    </subcellularLocation>
</comment>
<evidence type="ECO:0000256" key="7">
    <source>
        <dbReference type="ARBA" id="ARBA00022741"/>
    </source>
</evidence>
<dbReference type="SUPFAM" id="SSF52540">
    <property type="entry name" value="P-loop containing nucleoside triphosphate hydrolases"/>
    <property type="match status" value="1"/>
</dbReference>
<evidence type="ECO:0000256" key="9">
    <source>
        <dbReference type="ARBA" id="ARBA00022842"/>
    </source>
</evidence>
<dbReference type="GO" id="GO:0005524">
    <property type="term" value="F:ATP binding"/>
    <property type="evidence" value="ECO:0007669"/>
    <property type="project" value="UniProtKB-KW"/>
</dbReference>